<dbReference type="RefSeq" id="WP_181904009.1">
    <property type="nucleotide sequence ID" value="NZ_UEYP01000006.1"/>
</dbReference>
<evidence type="ECO:0000256" key="2">
    <source>
        <dbReference type="ARBA" id="ARBA00022737"/>
    </source>
</evidence>
<keyword evidence="5" id="KW-0732">Signal</keyword>
<sequence>MRKPLSGLALALVCLLAGAACGPIALAASGAIRNVTTGESFDGLQDALSSARDGDAIEVSGGPYMGNFLIERRVILRGRQQGAERPVLDGGGQGTVLTIRSEGVTVEDLEIRNSGKVDDPFFFWGDAGITLAADGARLANLHLSANDWGIVMLGGRGSTIETSLIGDNRRDGIAIFGGREHRILGNTILRNETGISIDVLHGDRRSPFATLGDPASVARIAEDNAKAQRSEDILVSRNEVRGNGSFGITATWHSRRLTIEDNVVHATGIERKHDAAQMELMEKAVAASLGLSGVGVIDREAIGSGIYVLCSVEDSLVIRNRSFENLGAGIFVSGSDRNEIRANPVTGNQTGIFLVSSNANRIHRNTVADNKAHGIRIGGSNPLATPSSDNMLTLNDMAGNGANAFDSSGRRLTVDDLVGVIDSLPYPEPVKQQLRANRSVREAMLGAMLQSLVPAVTQWDDGVHGNRYDDFDDTAEGFVDASGDGVSETGRAIDGGAAVDHHPLDAPTVARLSAAP</sequence>
<feature type="signal peptide" evidence="5">
    <location>
        <begin position="1"/>
        <end position="19"/>
    </location>
</feature>
<dbReference type="SMART" id="SM00710">
    <property type="entry name" value="PbH1"/>
    <property type="match status" value="10"/>
</dbReference>
<evidence type="ECO:0008006" key="10">
    <source>
        <dbReference type="Google" id="ProtNLM"/>
    </source>
</evidence>
<comment type="pathway">
    <text evidence="1">Protein modification; protein ubiquitination.</text>
</comment>
<dbReference type="SUPFAM" id="SSF51126">
    <property type="entry name" value="Pectin lyase-like"/>
    <property type="match status" value="1"/>
</dbReference>
<dbReference type="InterPro" id="IPR039448">
    <property type="entry name" value="Beta_helix"/>
</dbReference>
<dbReference type="InterPro" id="IPR022441">
    <property type="entry name" value="Para_beta_helix_rpt-2"/>
</dbReference>
<keyword evidence="9" id="KW-1185">Reference proteome</keyword>
<evidence type="ECO:0000256" key="4">
    <source>
        <dbReference type="SAM" id="MobiDB-lite"/>
    </source>
</evidence>
<gene>
    <name evidence="8" type="ORF">RHIZ70_3790</name>
</gene>
<dbReference type="PANTHER" id="PTHR22990">
    <property type="entry name" value="F-BOX ONLY PROTEIN"/>
    <property type="match status" value="1"/>
</dbReference>
<dbReference type="Gene3D" id="2.160.20.10">
    <property type="entry name" value="Single-stranded right-handed beta-helix, Pectin lyase-like"/>
    <property type="match status" value="2"/>
</dbReference>
<evidence type="ECO:0000256" key="5">
    <source>
        <dbReference type="SAM" id="SignalP"/>
    </source>
</evidence>
<feature type="domain" description="Periplasmic copper-binding protein NosD beta helix" evidence="6">
    <location>
        <begin position="303"/>
        <end position="409"/>
    </location>
</feature>
<feature type="domain" description="Right handed beta helix" evidence="7">
    <location>
        <begin position="101"/>
        <end position="267"/>
    </location>
</feature>
<evidence type="ECO:0000259" key="7">
    <source>
        <dbReference type="Pfam" id="PF13229"/>
    </source>
</evidence>
<name>A0A376AJT9_9HYPH</name>
<dbReference type="InterPro" id="IPR006626">
    <property type="entry name" value="PbH1"/>
</dbReference>
<dbReference type="InterPro" id="IPR012334">
    <property type="entry name" value="Pectin_lyas_fold"/>
</dbReference>
<proteinExistence type="predicted"/>
<dbReference type="Pfam" id="PF13229">
    <property type="entry name" value="Beta_helix"/>
    <property type="match status" value="1"/>
</dbReference>
<evidence type="ECO:0000313" key="9">
    <source>
        <dbReference type="Proteomes" id="UP000254764"/>
    </source>
</evidence>
<protein>
    <recommendedName>
        <fullName evidence="10">Right handed beta helix domain-containing protein</fullName>
    </recommendedName>
</protein>
<reference evidence="9" key="1">
    <citation type="submission" date="2018-07" db="EMBL/GenBank/DDBJ databases">
        <authorList>
            <person name="Peiro R."/>
            <person name="Begona"/>
            <person name="Cbmso G."/>
            <person name="Lopez M."/>
            <person name="Gonzalez S."/>
        </authorList>
    </citation>
    <scope>NUCLEOTIDE SEQUENCE [LARGE SCALE GENOMIC DNA]</scope>
</reference>
<evidence type="ECO:0000259" key="6">
    <source>
        <dbReference type="Pfam" id="PF05048"/>
    </source>
</evidence>
<dbReference type="Pfam" id="PF05048">
    <property type="entry name" value="NosD"/>
    <property type="match status" value="1"/>
</dbReference>
<accession>A0A376AJT9</accession>
<feature type="chain" id="PRO_5017068739" description="Right handed beta helix domain-containing protein" evidence="5">
    <location>
        <begin position="20"/>
        <end position="516"/>
    </location>
</feature>
<dbReference type="InterPro" id="IPR051550">
    <property type="entry name" value="SCF-Subunits/Alg-Epimerases"/>
</dbReference>
<dbReference type="AlphaFoldDB" id="A0A376AJT9"/>
<feature type="region of interest" description="Disordered" evidence="4">
    <location>
        <begin position="479"/>
        <end position="516"/>
    </location>
</feature>
<dbReference type="PROSITE" id="PS51257">
    <property type="entry name" value="PROKAR_LIPOPROTEIN"/>
    <property type="match status" value="1"/>
</dbReference>
<evidence type="ECO:0000313" key="8">
    <source>
        <dbReference type="EMBL" id="SSC68082.1"/>
    </source>
</evidence>
<organism evidence="8 9">
    <name type="scientific">Ciceribacter selenitireducens ATCC BAA-1503</name>
    <dbReference type="NCBI Taxonomy" id="1336235"/>
    <lineage>
        <taxon>Bacteria</taxon>
        <taxon>Pseudomonadati</taxon>
        <taxon>Pseudomonadota</taxon>
        <taxon>Alphaproteobacteria</taxon>
        <taxon>Hyphomicrobiales</taxon>
        <taxon>Rhizobiaceae</taxon>
        <taxon>Ciceribacter</taxon>
    </lineage>
</organism>
<dbReference type="InterPro" id="IPR011050">
    <property type="entry name" value="Pectin_lyase_fold/virulence"/>
</dbReference>
<dbReference type="STRING" id="1336235.GCA_000518785_01373"/>
<keyword evidence="3" id="KW-0833">Ubl conjugation pathway</keyword>
<dbReference type="PANTHER" id="PTHR22990:SF15">
    <property type="entry name" value="F-BOX ONLY PROTEIN 10"/>
    <property type="match status" value="1"/>
</dbReference>
<evidence type="ECO:0000256" key="3">
    <source>
        <dbReference type="ARBA" id="ARBA00022786"/>
    </source>
</evidence>
<dbReference type="EMBL" id="UEYP01000006">
    <property type="protein sequence ID" value="SSC68082.1"/>
    <property type="molecule type" value="Genomic_DNA"/>
</dbReference>
<dbReference type="Proteomes" id="UP000254764">
    <property type="component" value="Unassembled WGS sequence"/>
</dbReference>
<dbReference type="InterPro" id="IPR007742">
    <property type="entry name" value="NosD_dom"/>
</dbReference>
<keyword evidence="2" id="KW-0677">Repeat</keyword>
<dbReference type="NCBIfam" id="TIGR03804">
    <property type="entry name" value="para_beta_helix"/>
    <property type="match status" value="1"/>
</dbReference>
<evidence type="ECO:0000256" key="1">
    <source>
        <dbReference type="ARBA" id="ARBA00004906"/>
    </source>
</evidence>